<protein>
    <submittedName>
        <fullName evidence="1">Uncharacterized protein</fullName>
    </submittedName>
</protein>
<accession>A0AA48M080</accession>
<sequence length="235" mass="26698">MTRKRRSRTLAQAHYVESAPSFAPSEEYWKIIGGKYCDLTEADRITITRVVEDYLRDRLFETHVKSLSKMAEHLEKIHKSAGSLYRAIGKNADDPAGISDLALQEITSRMSAGVQSRHCLDRPLTPEDVLGFVASIAVAANLARGEIESDKTPEIKVHDAWRKLVWRIMDLIDGKGLRVTTSKESYYSKNWPSPFVKFFDRLQKSFPKDAREFASDHALSDALDRVRRARCNLGE</sequence>
<name>A0AA48M080_9ZZZZ</name>
<dbReference type="AlphaFoldDB" id="A0AA48M080"/>
<gene>
    <name evidence="1" type="ORF">AMST5_00717</name>
</gene>
<dbReference type="EMBL" id="OY288114">
    <property type="protein sequence ID" value="CAJ0854209.1"/>
    <property type="molecule type" value="Genomic_DNA"/>
</dbReference>
<reference evidence="1" key="1">
    <citation type="submission" date="2023-07" db="EMBL/GenBank/DDBJ databases">
        <authorList>
            <person name="Pelsma A.J. K."/>
        </authorList>
    </citation>
    <scope>NUCLEOTIDE SEQUENCE</scope>
</reference>
<organism evidence="1">
    <name type="scientific">freshwater sediment metagenome</name>
    <dbReference type="NCBI Taxonomy" id="556182"/>
    <lineage>
        <taxon>unclassified sequences</taxon>
        <taxon>metagenomes</taxon>
        <taxon>ecological metagenomes</taxon>
    </lineage>
</organism>
<proteinExistence type="predicted"/>
<evidence type="ECO:0000313" key="1">
    <source>
        <dbReference type="EMBL" id="CAJ0854209.1"/>
    </source>
</evidence>